<proteinExistence type="predicted"/>
<dbReference type="Proteomes" id="UP000182652">
    <property type="component" value="Unassembled WGS sequence"/>
</dbReference>
<accession>A0A1H4JP19</accession>
<keyword evidence="1" id="KW-1133">Transmembrane helix</keyword>
<sequence>MTWTQTTIKVAASWLAGIMLVAAAAIVTIVVVNSGPAGAQEPVRAYLSALKDGDGGKALGLVRAQVPAGNPSLLNGAGLKASVEKFEDLTVGSPERQSDGRMSVPVTYSLEGVQNSTRFLVEPAGHEWLFFTRWQLVPASLPTVTVNVVNSNLATVNGVTVNTPKGHGQFPVFFPGTYEASYSSPYFAAPAQRVSVSGPSSSQTVNLSTEATKSLADAVSTQVHKYLDDCAAEANHEQRLQPDCPFYHAGLERVTPGSIRWSIVEYPKVEIQPYNGRWVVTPLGGKAKLNAKAVDLFTGVDGPLDQVHPFSFTVTLSFTADKVTVTPVVDY</sequence>
<dbReference type="STRING" id="156980.SAMN04489745_0303"/>
<keyword evidence="3" id="KW-1185">Reference proteome</keyword>
<evidence type="ECO:0000256" key="1">
    <source>
        <dbReference type="SAM" id="Phobius"/>
    </source>
</evidence>
<evidence type="ECO:0000313" key="3">
    <source>
        <dbReference type="Proteomes" id="UP000182652"/>
    </source>
</evidence>
<dbReference type="RefSeq" id="WP_244907369.1">
    <property type="nucleotide sequence ID" value="NZ_FNSN01000003.1"/>
</dbReference>
<protein>
    <submittedName>
        <fullName evidence="2">Uncharacterized protein</fullName>
    </submittedName>
</protein>
<evidence type="ECO:0000313" key="2">
    <source>
        <dbReference type="EMBL" id="SEB48060.1"/>
    </source>
</evidence>
<feature type="transmembrane region" description="Helical" evidence="1">
    <location>
        <begin position="12"/>
        <end position="32"/>
    </location>
</feature>
<dbReference type="AlphaFoldDB" id="A0A1H4JP19"/>
<dbReference type="EMBL" id="FNSN01000003">
    <property type="protein sequence ID" value="SEB48060.1"/>
    <property type="molecule type" value="Genomic_DNA"/>
</dbReference>
<keyword evidence="1" id="KW-0812">Transmembrane</keyword>
<gene>
    <name evidence="2" type="ORF">SAMN04489745_0303</name>
</gene>
<name>A0A1H4JP19_9MICC</name>
<organism evidence="2 3">
    <name type="scientific">Arthrobacter woluwensis</name>
    <dbReference type="NCBI Taxonomy" id="156980"/>
    <lineage>
        <taxon>Bacteria</taxon>
        <taxon>Bacillati</taxon>
        <taxon>Actinomycetota</taxon>
        <taxon>Actinomycetes</taxon>
        <taxon>Micrococcales</taxon>
        <taxon>Micrococcaceae</taxon>
        <taxon>Arthrobacter</taxon>
    </lineage>
</organism>
<keyword evidence="1" id="KW-0472">Membrane</keyword>
<reference evidence="2 3" key="1">
    <citation type="submission" date="2016-10" db="EMBL/GenBank/DDBJ databases">
        <authorList>
            <person name="de Groot N.N."/>
        </authorList>
    </citation>
    <scope>NUCLEOTIDE SEQUENCE [LARGE SCALE GENOMIC DNA]</scope>
    <source>
        <strain evidence="2 3">DSM 10495</strain>
    </source>
</reference>